<dbReference type="EMBL" id="QCYK01000001">
    <property type="protein sequence ID" value="PUZ29852.1"/>
    <property type="molecule type" value="Genomic_DNA"/>
</dbReference>
<dbReference type="Gene3D" id="2.40.160.50">
    <property type="entry name" value="membrane protein fhac: a member of the omp85/tpsb transporter family"/>
    <property type="match status" value="1"/>
</dbReference>
<dbReference type="Proteomes" id="UP000244450">
    <property type="component" value="Unassembled WGS sequence"/>
</dbReference>
<keyword evidence="5" id="KW-1185">Reference proteome</keyword>
<reference evidence="4 5" key="1">
    <citation type="submission" date="2018-04" db="EMBL/GenBank/DDBJ databases">
        <title>Chitinophaga fuyangensis sp. nov., isolated from soil in a chemical factory.</title>
        <authorList>
            <person name="Chen K."/>
        </authorList>
    </citation>
    <scope>NUCLEOTIDE SEQUENCE [LARGE SCALE GENOMIC DNA]</scope>
    <source>
        <strain evidence="4 5">LY-1</strain>
    </source>
</reference>
<feature type="domain" description="Bacterial surface antigen (D15)" evidence="3">
    <location>
        <begin position="100"/>
        <end position="371"/>
    </location>
</feature>
<dbReference type="AlphaFoldDB" id="A0A2T7BQB4"/>
<evidence type="ECO:0000259" key="3">
    <source>
        <dbReference type="Pfam" id="PF01103"/>
    </source>
</evidence>
<accession>A0A2T7BQB4</accession>
<evidence type="ECO:0000256" key="1">
    <source>
        <dbReference type="ARBA" id="ARBA00004370"/>
    </source>
</evidence>
<evidence type="ECO:0000256" key="2">
    <source>
        <dbReference type="ARBA" id="ARBA00023136"/>
    </source>
</evidence>
<organism evidence="4 5">
    <name type="scientific">Chitinophaga parva</name>
    <dbReference type="NCBI Taxonomy" id="2169414"/>
    <lineage>
        <taxon>Bacteria</taxon>
        <taxon>Pseudomonadati</taxon>
        <taxon>Bacteroidota</taxon>
        <taxon>Chitinophagia</taxon>
        <taxon>Chitinophagales</taxon>
        <taxon>Chitinophagaceae</taxon>
        <taxon>Chitinophaga</taxon>
    </lineage>
</organism>
<evidence type="ECO:0000313" key="5">
    <source>
        <dbReference type="Proteomes" id="UP000244450"/>
    </source>
</evidence>
<protein>
    <recommendedName>
        <fullName evidence="3">Bacterial surface antigen (D15) domain-containing protein</fullName>
    </recommendedName>
</protein>
<gene>
    <name evidence="4" type="ORF">DCC81_06360</name>
</gene>
<comment type="caution">
    <text evidence="4">The sequence shown here is derived from an EMBL/GenBank/DDBJ whole genome shotgun (WGS) entry which is preliminary data.</text>
</comment>
<dbReference type="GO" id="GO:0019867">
    <property type="term" value="C:outer membrane"/>
    <property type="evidence" value="ECO:0007669"/>
    <property type="project" value="InterPro"/>
</dbReference>
<dbReference type="Pfam" id="PF01103">
    <property type="entry name" value="Omp85"/>
    <property type="match status" value="1"/>
</dbReference>
<dbReference type="OrthoDB" id="9771071at2"/>
<evidence type="ECO:0000313" key="4">
    <source>
        <dbReference type="EMBL" id="PUZ29852.1"/>
    </source>
</evidence>
<proteinExistence type="predicted"/>
<name>A0A2T7BQB4_9BACT</name>
<sequence>MSLAIRLPTFAQTQTDTVANVKPAGPLADTVLRSRDPRKRSLIAFPVVARSIETDWSIGAVVSYTFHISKDTATRTSNLQGLILYSLNKQLVTAATGTTYFPKEKYILNYQFSYSYFPDSFWGLGKNTPDSAKTPYTFQQYFAYLHLMRSLGHNLFVGVMYEQQNLLRVKHTPGDLLDQEQVVGRNGYLVSGLGASFTYDSRNNAFAPDKGYFAQIFFNHFDKIFGSDYNYTNFVVDLRMFKRIYKDQVLAVQLYDFNNFGKEVPLRSLASFGGANSMRGYYDGRYRDKEQLVLQAEYRVPLFWRFGAVGFADCGDVGHTMLDYQLKNLKYSFGAGLRLALDRKEKLNLRVDYGIGQGSNHGLYFQLGEAF</sequence>
<keyword evidence="2" id="KW-0472">Membrane</keyword>
<comment type="subcellular location">
    <subcellularLocation>
        <location evidence="1">Membrane</location>
    </subcellularLocation>
</comment>
<dbReference type="InterPro" id="IPR000184">
    <property type="entry name" value="Bac_surfAg_D15"/>
</dbReference>